<evidence type="ECO:0000313" key="5">
    <source>
        <dbReference type="Proteomes" id="UP001649230"/>
    </source>
</evidence>
<dbReference type="Gene3D" id="1.10.10.10">
    <property type="entry name" value="Winged helix-like DNA-binding domain superfamily/Winged helix DNA-binding domain"/>
    <property type="match status" value="1"/>
</dbReference>
<dbReference type="PIRSF" id="PIRSF016838">
    <property type="entry name" value="PafC"/>
    <property type="match status" value="1"/>
</dbReference>
<feature type="domain" description="HTH deoR-type" evidence="3">
    <location>
        <begin position="3"/>
        <end position="58"/>
    </location>
</feature>
<evidence type="ECO:0000256" key="1">
    <source>
        <dbReference type="ARBA" id="ARBA00023015"/>
    </source>
</evidence>
<dbReference type="PROSITE" id="PS51000">
    <property type="entry name" value="HTH_DEOR_2"/>
    <property type="match status" value="1"/>
</dbReference>
<keyword evidence="2" id="KW-0804">Transcription</keyword>
<name>A0ABY3SJN7_9BACL</name>
<gene>
    <name evidence="4" type="ORF">L0M14_28230</name>
</gene>
<dbReference type="Pfam" id="PF08279">
    <property type="entry name" value="HTH_11"/>
    <property type="match status" value="1"/>
</dbReference>
<dbReference type="PANTHER" id="PTHR34580:SF9">
    <property type="entry name" value="SLL5097 PROTEIN"/>
    <property type="match status" value="1"/>
</dbReference>
<dbReference type="InterPro" id="IPR036390">
    <property type="entry name" value="WH_DNA-bd_sf"/>
</dbReference>
<dbReference type="InterPro" id="IPR013196">
    <property type="entry name" value="HTH_11"/>
</dbReference>
<reference evidence="4 5" key="1">
    <citation type="journal article" date="2024" name="Int. J. Syst. Evol. Microbiol.">
        <title>Paenibacillus hexagrammi sp. nov., a novel bacterium isolated from the gut content of Hexagrammos agrammus.</title>
        <authorList>
            <person name="Jung H.K."/>
            <person name="Kim D.G."/>
            <person name="Zin H."/>
            <person name="Park J."/>
            <person name="Jung H."/>
            <person name="Kim Y.O."/>
            <person name="Kong H.J."/>
            <person name="Kim J.W."/>
            <person name="Kim Y.S."/>
        </authorList>
    </citation>
    <scope>NUCLEOTIDE SEQUENCE [LARGE SCALE GENOMIC DNA]</scope>
    <source>
        <strain evidence="4 5">YPD9-1</strain>
    </source>
</reference>
<accession>A0ABY3SJN7</accession>
<organism evidence="4 5">
    <name type="scientific">Paenibacillus hexagrammi</name>
    <dbReference type="NCBI Taxonomy" id="2908839"/>
    <lineage>
        <taxon>Bacteria</taxon>
        <taxon>Bacillati</taxon>
        <taxon>Bacillota</taxon>
        <taxon>Bacilli</taxon>
        <taxon>Bacillales</taxon>
        <taxon>Paenibacillaceae</taxon>
        <taxon>Paenibacillus</taxon>
    </lineage>
</organism>
<dbReference type="InterPro" id="IPR026881">
    <property type="entry name" value="WYL_dom"/>
</dbReference>
<proteinExistence type="predicted"/>
<dbReference type="InterPro" id="IPR001034">
    <property type="entry name" value="DeoR_HTH"/>
</dbReference>
<dbReference type="RefSeq" id="WP_235119703.1">
    <property type="nucleotide sequence ID" value="NZ_CP090978.1"/>
</dbReference>
<dbReference type="EMBL" id="CP090978">
    <property type="protein sequence ID" value="UJF33355.1"/>
    <property type="molecule type" value="Genomic_DNA"/>
</dbReference>
<evidence type="ECO:0000256" key="2">
    <source>
        <dbReference type="ARBA" id="ARBA00023163"/>
    </source>
</evidence>
<keyword evidence="5" id="KW-1185">Reference proteome</keyword>
<evidence type="ECO:0000259" key="3">
    <source>
        <dbReference type="PROSITE" id="PS51000"/>
    </source>
</evidence>
<dbReference type="InterPro" id="IPR051534">
    <property type="entry name" value="CBASS_pafABC_assoc_protein"/>
</dbReference>
<evidence type="ECO:0000313" key="4">
    <source>
        <dbReference type="EMBL" id="UJF33355.1"/>
    </source>
</evidence>
<protein>
    <submittedName>
        <fullName evidence="4">YafY family transcriptional regulator</fullName>
    </submittedName>
</protein>
<keyword evidence="1" id="KW-0805">Transcription regulation</keyword>
<dbReference type="SUPFAM" id="SSF46785">
    <property type="entry name" value="Winged helix' DNA-binding domain"/>
    <property type="match status" value="1"/>
</dbReference>
<dbReference type="PANTHER" id="PTHR34580">
    <property type="match status" value="1"/>
</dbReference>
<dbReference type="PROSITE" id="PS52050">
    <property type="entry name" value="WYL"/>
    <property type="match status" value="1"/>
</dbReference>
<dbReference type="InterPro" id="IPR036388">
    <property type="entry name" value="WH-like_DNA-bd_sf"/>
</dbReference>
<dbReference type="Pfam" id="PF13280">
    <property type="entry name" value="WYL"/>
    <property type="match status" value="1"/>
</dbReference>
<sequence length="351" mass="40764">MGKSRRLIELMMAVNRKRKFTVKELAEEFGVSTRTMLRDLQELSGMGVPLYSQVGAGGGYHVLKERTLPPISFTENEAFSIFFASHALRHFSSLPFEASAESALRKFFRYLSDDVKSQIDEMRHRVDFFTHTRQERAEYLEILLQASIKRLPVIIHYGVRTDETQQRTIQPIGIYAHEGYWFCPAYCDLRKGFRLFRVDRIWSAAWADTEAISLSVDISEVNLTNWGLHFYGKQECVDVKVKLTAQGIKLFQDKSWIFPWGEVHVSDDGTGILEAGISISEVPFFSEYFFSFGSEAVVLQPEEPKRSCQKEVGPYSRRVQCSKLLVTRFRDLFYSFYVFRRKPRHAEPYHK</sequence>
<dbReference type="Proteomes" id="UP001649230">
    <property type="component" value="Chromosome"/>
</dbReference>
<dbReference type="InterPro" id="IPR028349">
    <property type="entry name" value="PafC-like"/>
</dbReference>